<dbReference type="InterPro" id="IPR051531">
    <property type="entry name" value="N-acetyltransferase"/>
</dbReference>
<dbReference type="RefSeq" id="WP_229747887.1">
    <property type="nucleotide sequence ID" value="NZ_BMFC01000010.1"/>
</dbReference>
<dbReference type="PANTHER" id="PTHR43792">
    <property type="entry name" value="GNAT FAMILY, PUTATIVE (AFU_ORTHOLOGUE AFUA_3G00765)-RELATED-RELATED"/>
    <property type="match status" value="1"/>
</dbReference>
<protein>
    <submittedName>
        <fullName evidence="2">Acetyltransferase</fullName>
    </submittedName>
</protein>
<keyword evidence="3" id="KW-1185">Reference proteome</keyword>
<comment type="caution">
    <text evidence="2">The sequence shown here is derived from an EMBL/GenBank/DDBJ whole genome shotgun (WGS) entry which is preliminary data.</text>
</comment>
<evidence type="ECO:0000313" key="3">
    <source>
        <dbReference type="Proteomes" id="UP000645462"/>
    </source>
</evidence>
<dbReference type="Proteomes" id="UP000645462">
    <property type="component" value="Unassembled WGS sequence"/>
</dbReference>
<dbReference type="InterPro" id="IPR016181">
    <property type="entry name" value="Acyl_CoA_acyltransferase"/>
</dbReference>
<accession>A0ABQ1KYT2</accession>
<dbReference type="InterPro" id="IPR000182">
    <property type="entry name" value="GNAT_dom"/>
</dbReference>
<name>A0ABQ1KYT2_9RHOB</name>
<dbReference type="PANTHER" id="PTHR43792:SF1">
    <property type="entry name" value="N-ACETYLTRANSFERASE DOMAIN-CONTAINING PROTEIN"/>
    <property type="match status" value="1"/>
</dbReference>
<organism evidence="2 3">
    <name type="scientific">Marivita lacus</name>
    <dbReference type="NCBI Taxonomy" id="1323742"/>
    <lineage>
        <taxon>Bacteria</taxon>
        <taxon>Pseudomonadati</taxon>
        <taxon>Pseudomonadota</taxon>
        <taxon>Alphaproteobacteria</taxon>
        <taxon>Rhodobacterales</taxon>
        <taxon>Roseobacteraceae</taxon>
        <taxon>Marivita</taxon>
    </lineage>
</organism>
<dbReference type="EMBL" id="BMFC01000010">
    <property type="protein sequence ID" value="GGC14651.1"/>
    <property type="molecule type" value="Genomic_DNA"/>
</dbReference>
<sequence>MSLADPSNTTLLVRPAQQHLESYREALRTGWSPNNLRPEAANEELAEIAADADLFLARMEDRDAKGVPVILPDGSFVTRLPSLRRWIWSDGFCGSIGIRWQPGTEDLPPTCLGHIGYAVVPWRRGEGLATAAVLEILPIARSIGLRHVDLTADPDNIASIRVMEKAGATYLGTFTTPEALGGVTDSLYRIML</sequence>
<reference evidence="3" key="1">
    <citation type="journal article" date="2019" name="Int. J. Syst. Evol. Microbiol.">
        <title>The Global Catalogue of Microorganisms (GCM) 10K type strain sequencing project: providing services to taxonomists for standard genome sequencing and annotation.</title>
        <authorList>
            <consortium name="The Broad Institute Genomics Platform"/>
            <consortium name="The Broad Institute Genome Sequencing Center for Infectious Disease"/>
            <person name="Wu L."/>
            <person name="Ma J."/>
        </authorList>
    </citation>
    <scope>NUCLEOTIDE SEQUENCE [LARGE SCALE GENOMIC DNA]</scope>
    <source>
        <strain evidence="3">CGMCC 1.12478</strain>
    </source>
</reference>
<evidence type="ECO:0000313" key="2">
    <source>
        <dbReference type="EMBL" id="GGC14651.1"/>
    </source>
</evidence>
<evidence type="ECO:0000259" key="1">
    <source>
        <dbReference type="PROSITE" id="PS51186"/>
    </source>
</evidence>
<proteinExistence type="predicted"/>
<dbReference type="Gene3D" id="3.40.630.30">
    <property type="match status" value="1"/>
</dbReference>
<dbReference type="Pfam" id="PF13302">
    <property type="entry name" value="Acetyltransf_3"/>
    <property type="match status" value="1"/>
</dbReference>
<feature type="domain" description="N-acetyltransferase" evidence="1">
    <location>
        <begin position="43"/>
        <end position="190"/>
    </location>
</feature>
<dbReference type="SUPFAM" id="SSF55729">
    <property type="entry name" value="Acyl-CoA N-acyltransferases (Nat)"/>
    <property type="match status" value="1"/>
</dbReference>
<dbReference type="PROSITE" id="PS51186">
    <property type="entry name" value="GNAT"/>
    <property type="match status" value="1"/>
</dbReference>
<gene>
    <name evidence="2" type="ORF">GCM10011363_33970</name>
</gene>